<dbReference type="GO" id="GO:0008792">
    <property type="term" value="F:arginine decarboxylase activity"/>
    <property type="evidence" value="ECO:0007669"/>
    <property type="project" value="UniProtKB-EC"/>
</dbReference>
<comment type="catalytic activity">
    <reaction evidence="3">
        <text>L-arginine + H(+) = agmatine + CO2</text>
        <dbReference type="Rhea" id="RHEA:17641"/>
        <dbReference type="ChEBI" id="CHEBI:15378"/>
        <dbReference type="ChEBI" id="CHEBI:16526"/>
        <dbReference type="ChEBI" id="CHEBI:32682"/>
        <dbReference type="ChEBI" id="CHEBI:58145"/>
        <dbReference type="EC" id="4.1.1.19"/>
    </reaction>
</comment>
<dbReference type="AlphaFoldDB" id="A0ABD1T8K8"/>
<keyword evidence="3" id="KW-0210">Decarboxylase</keyword>
<keyword evidence="3" id="KW-0456">Lyase</keyword>
<dbReference type="GO" id="GO:0008295">
    <property type="term" value="P:spermidine biosynthetic process"/>
    <property type="evidence" value="ECO:0007669"/>
    <property type="project" value="UniProtKB-KW"/>
</dbReference>
<evidence type="ECO:0000256" key="3">
    <source>
        <dbReference type="RuleBase" id="RU003740"/>
    </source>
</evidence>
<comment type="cofactor">
    <cofactor evidence="1 3">
        <name>pyridoxal 5'-phosphate</name>
        <dbReference type="ChEBI" id="CHEBI:597326"/>
    </cofactor>
</comment>
<organism evidence="4 5">
    <name type="scientific">Forsythia ovata</name>
    <dbReference type="NCBI Taxonomy" id="205694"/>
    <lineage>
        <taxon>Eukaryota</taxon>
        <taxon>Viridiplantae</taxon>
        <taxon>Streptophyta</taxon>
        <taxon>Embryophyta</taxon>
        <taxon>Tracheophyta</taxon>
        <taxon>Spermatophyta</taxon>
        <taxon>Magnoliopsida</taxon>
        <taxon>eudicotyledons</taxon>
        <taxon>Gunneridae</taxon>
        <taxon>Pentapetalae</taxon>
        <taxon>asterids</taxon>
        <taxon>lamiids</taxon>
        <taxon>Lamiales</taxon>
        <taxon>Oleaceae</taxon>
        <taxon>Forsythieae</taxon>
        <taxon>Forsythia</taxon>
    </lineage>
</organism>
<keyword evidence="3" id="KW-0460">Magnesium</keyword>
<gene>
    <name evidence="4" type="ORF">Fot_32702</name>
</gene>
<dbReference type="Proteomes" id="UP001604277">
    <property type="component" value="Unassembled WGS sequence"/>
</dbReference>
<comment type="caution">
    <text evidence="4">The sequence shown here is derived from an EMBL/GenBank/DDBJ whole genome shotgun (WGS) entry which is preliminary data.</text>
</comment>
<comment type="pathway">
    <text evidence="3">Amine and polyamine biosynthesis; agmatine biosynthesis; agmatine from L-arginine: step 1/1.</text>
</comment>
<protein>
    <recommendedName>
        <fullName evidence="3">Arginine decarboxylase</fullName>
        <ecNumber evidence="3">4.1.1.19</ecNumber>
    </recommendedName>
</protein>
<proteinExistence type="inferred from homology"/>
<dbReference type="InterPro" id="IPR002985">
    <property type="entry name" value="Arg_decrbxlase"/>
</dbReference>
<dbReference type="EC" id="4.1.1.19" evidence="3"/>
<dbReference type="PANTHER" id="PTHR43295:SF1">
    <property type="entry name" value="ARGININE DECARBOXYLASE 1, CHLOROPLASTIC-RELATED"/>
    <property type="match status" value="1"/>
</dbReference>
<sequence>MNRKRYVGPGLLRRRFCSPSFGYAFARESALRCRWCLSEVFSSLGAPPSTNTAAATAFITVHVTWSPAQSAALYRVYGWRALYFSVNSSGNISSRPHGVGTLAHQEINLFKVVKKVSEPKSFAGAGFNSLSLCASQKIDLNLYSQLLIFQSNHIAMRSITRAFVL</sequence>
<evidence type="ECO:0000313" key="4">
    <source>
        <dbReference type="EMBL" id="KAL2509055.1"/>
    </source>
</evidence>
<name>A0ABD1T8K8_9LAMI</name>
<comment type="similarity">
    <text evidence="3">Belongs to the Orn/Lys/Arg decarboxylase class-II family. SpeA subfamily.</text>
</comment>
<reference evidence="5" key="1">
    <citation type="submission" date="2024-07" db="EMBL/GenBank/DDBJ databases">
        <title>Two chromosome-level genome assemblies of Korean endemic species Abeliophyllum distichum and Forsythia ovata (Oleaceae).</title>
        <authorList>
            <person name="Jang H."/>
        </authorList>
    </citation>
    <scope>NUCLEOTIDE SEQUENCE [LARGE SCALE GENOMIC DNA]</scope>
</reference>
<comment type="cofactor">
    <cofactor evidence="3">
        <name>Mg(2+)</name>
        <dbReference type="ChEBI" id="CHEBI:18420"/>
    </cofactor>
</comment>
<accession>A0ABD1T8K8</accession>
<keyword evidence="3" id="KW-0745">Spermidine biosynthesis</keyword>
<evidence type="ECO:0000313" key="5">
    <source>
        <dbReference type="Proteomes" id="UP001604277"/>
    </source>
</evidence>
<keyword evidence="5" id="KW-1185">Reference proteome</keyword>
<keyword evidence="2 3" id="KW-0663">Pyridoxal phosphate</keyword>
<evidence type="ECO:0000256" key="1">
    <source>
        <dbReference type="ARBA" id="ARBA00001933"/>
    </source>
</evidence>
<dbReference type="EMBL" id="JBFOLJ010000009">
    <property type="protein sequence ID" value="KAL2509055.1"/>
    <property type="molecule type" value="Genomic_DNA"/>
</dbReference>
<evidence type="ECO:0000256" key="2">
    <source>
        <dbReference type="ARBA" id="ARBA00022898"/>
    </source>
</evidence>
<dbReference type="InterPro" id="IPR009006">
    <property type="entry name" value="Ala_racemase/Decarboxylase_C"/>
</dbReference>
<dbReference type="Gene3D" id="2.40.37.10">
    <property type="entry name" value="Lyase, Ornithine Decarboxylase, Chain A, domain 1"/>
    <property type="match status" value="1"/>
</dbReference>
<dbReference type="PANTHER" id="PTHR43295">
    <property type="entry name" value="ARGININE DECARBOXYLASE"/>
    <property type="match status" value="1"/>
</dbReference>